<protein>
    <submittedName>
        <fullName evidence="3">PTS system, N-acetylgalactosamine-specific, IIA component</fullName>
    </submittedName>
</protein>
<proteinExistence type="predicted"/>
<dbReference type="InterPro" id="IPR051471">
    <property type="entry name" value="Bacterial_PTS_sugar_comp"/>
</dbReference>
<dbReference type="KEGG" id="mcd:MCRO_0397"/>
<dbReference type="Pfam" id="PF03610">
    <property type="entry name" value="EIIA-man"/>
    <property type="match status" value="1"/>
</dbReference>
<dbReference type="Gene3D" id="3.40.50.510">
    <property type="entry name" value="Phosphotransferase system, mannose-type IIA component"/>
    <property type="match status" value="1"/>
</dbReference>
<evidence type="ECO:0000313" key="4">
    <source>
        <dbReference type="Proteomes" id="UP000001845"/>
    </source>
</evidence>
<dbReference type="PROSITE" id="PS51096">
    <property type="entry name" value="PTS_EIIA_TYPE_4"/>
    <property type="match status" value="1"/>
</dbReference>
<dbReference type="STRING" id="512564.MCRO_0397"/>
<dbReference type="HOGENOM" id="CLU_1883443_0_0_14"/>
<dbReference type="PANTHER" id="PTHR33799">
    <property type="entry name" value="PTS PERMEASE-RELATED-RELATED"/>
    <property type="match status" value="1"/>
</dbReference>
<dbReference type="PANTHER" id="PTHR33799:SF1">
    <property type="entry name" value="PTS SYSTEM MANNOSE-SPECIFIC EIIAB COMPONENT-RELATED"/>
    <property type="match status" value="1"/>
</dbReference>
<feature type="domain" description="PTS EIIA type-4" evidence="2">
    <location>
        <begin position="2"/>
        <end position="126"/>
    </location>
</feature>
<dbReference type="AlphaFoldDB" id="D5E5I6"/>
<dbReference type="RefSeq" id="WP_013054304.1">
    <property type="nucleotide sequence ID" value="NC_014014.1"/>
</dbReference>
<dbReference type="SUPFAM" id="SSF53062">
    <property type="entry name" value="PTS system fructose IIA component-like"/>
    <property type="match status" value="1"/>
</dbReference>
<organism evidence="3 4">
    <name type="scientific">Mycoplasma crocodyli (strain ATCC 51981 / MP145)</name>
    <dbReference type="NCBI Taxonomy" id="512564"/>
    <lineage>
        <taxon>Bacteria</taxon>
        <taxon>Bacillati</taxon>
        <taxon>Mycoplasmatota</taxon>
        <taxon>Mollicutes</taxon>
        <taxon>Mycoplasmataceae</taxon>
        <taxon>Mycoplasma</taxon>
    </lineage>
</organism>
<gene>
    <name evidence="3" type="ordered locus">MCRO_0397</name>
</gene>
<dbReference type="GO" id="GO:0009401">
    <property type="term" value="P:phosphoenolpyruvate-dependent sugar phosphotransferase system"/>
    <property type="evidence" value="ECO:0007669"/>
    <property type="project" value="InterPro"/>
</dbReference>
<dbReference type="GO" id="GO:0016740">
    <property type="term" value="F:transferase activity"/>
    <property type="evidence" value="ECO:0007669"/>
    <property type="project" value="UniProtKB-KW"/>
</dbReference>
<accession>D5E5I6</accession>
<evidence type="ECO:0000256" key="1">
    <source>
        <dbReference type="ARBA" id="ARBA00022679"/>
    </source>
</evidence>
<keyword evidence="1" id="KW-0808">Transferase</keyword>
<dbReference type="eggNOG" id="ENOG5030N12">
    <property type="taxonomic scope" value="Bacteria"/>
</dbReference>
<dbReference type="InterPro" id="IPR036662">
    <property type="entry name" value="PTS_EIIA_man-typ_sf"/>
</dbReference>
<name>D5E5I6_MYCCM</name>
<evidence type="ECO:0000313" key="3">
    <source>
        <dbReference type="EMBL" id="ADE19527.1"/>
    </source>
</evidence>
<reference key="2">
    <citation type="submission" date="2010-03" db="EMBL/GenBank/DDBJ databases">
        <authorList>
            <person name="Ma Z."/>
            <person name="Wang X."/>
            <person name="Liu H."/>
        </authorList>
    </citation>
    <scope>NUCLEOTIDE SEQUENCE</scope>
    <source>
        <strain>MP145</strain>
    </source>
</reference>
<sequence>MKVDFIIVGHAKYPEGIKSVLEFVVGIEENVYTYNIDENNEINSLKTKLETHFNNDNAKVIIADIPGGSPHQKAMELAMNNKKQQVIVFGGLSTSAIIDTSIKALLLSPSDFETLKNNCKANFDNIASFTTYYSN</sequence>
<dbReference type="GO" id="GO:0016020">
    <property type="term" value="C:membrane"/>
    <property type="evidence" value="ECO:0007669"/>
    <property type="project" value="InterPro"/>
</dbReference>
<dbReference type="Proteomes" id="UP000001845">
    <property type="component" value="Chromosome"/>
</dbReference>
<evidence type="ECO:0000259" key="2">
    <source>
        <dbReference type="PROSITE" id="PS51096"/>
    </source>
</evidence>
<keyword evidence="4" id="KW-1185">Reference proteome</keyword>
<dbReference type="OrthoDB" id="6578004at2"/>
<reference evidence="3 4" key="3">
    <citation type="journal article" date="2011" name="J. Bacteriol.">
        <title>Genome sequences of Mycoplasma alligatoris A21JP2T and Mycoplasma crocodyli MP145T.</title>
        <authorList>
            <person name="Brown D.R."/>
            <person name="Farmerie W.G."/>
            <person name="May M."/>
            <person name="Benders G.A."/>
            <person name="Durkin A.S."/>
            <person name="Hlavinka K."/>
            <person name="Hostetler J."/>
            <person name="Jackson J."/>
            <person name="Johnson J."/>
            <person name="Miller R.H."/>
            <person name="Paralanov V."/>
            <person name="Radune D."/>
            <person name="Szczypinski B."/>
            <person name="Glass J.I."/>
        </authorList>
    </citation>
    <scope>NUCLEOTIDE SEQUENCE [LARGE SCALE GENOMIC DNA]</scope>
    <source>
        <strain evidence="4">ATCC 51981 / MP145</strain>
    </source>
</reference>
<dbReference type="EMBL" id="CP001991">
    <property type="protein sequence ID" value="ADE19527.1"/>
    <property type="molecule type" value="Genomic_DNA"/>
</dbReference>
<dbReference type="InterPro" id="IPR004701">
    <property type="entry name" value="PTS_EIIA_man-typ"/>
</dbReference>
<reference evidence="4" key="1">
    <citation type="submission" date="2010-03" db="EMBL/GenBank/DDBJ databases">
        <title>The complete genome of Mycoplasma crocodyli MP145.</title>
        <authorList>
            <person name="Glass J.I."/>
            <person name="Durkin A.S."/>
            <person name="Hostetler J."/>
            <person name="Jackson J."/>
            <person name="Johnson J."/>
            <person name="May M.A."/>
            <person name="Paralanov V."/>
            <person name="Radune D."/>
            <person name="Szczypinski B."/>
            <person name="Brown D.R."/>
        </authorList>
    </citation>
    <scope>NUCLEOTIDE SEQUENCE [LARGE SCALE GENOMIC DNA]</scope>
    <source>
        <strain evidence="4">ATCC 51981 / MP145</strain>
    </source>
</reference>